<evidence type="ECO:0000259" key="1">
    <source>
        <dbReference type="Pfam" id="PF08378"/>
    </source>
</evidence>
<dbReference type="Gene3D" id="3.40.50.300">
    <property type="entry name" value="P-loop containing nucleotide triphosphate hydrolases"/>
    <property type="match status" value="2"/>
</dbReference>
<dbReference type="GO" id="GO:0033202">
    <property type="term" value="C:DNA helicase complex"/>
    <property type="evidence" value="ECO:0007669"/>
    <property type="project" value="TreeGrafter"/>
</dbReference>
<evidence type="ECO:0000313" key="3">
    <source>
        <dbReference type="EMBL" id="BET27605.1"/>
    </source>
</evidence>
<name>A0AA86J9E2_9BURK</name>
<dbReference type="GO" id="GO:0005829">
    <property type="term" value="C:cytosol"/>
    <property type="evidence" value="ECO:0007669"/>
    <property type="project" value="TreeGrafter"/>
</dbReference>
<dbReference type="RefSeq" id="WP_130557329.1">
    <property type="nucleotide sequence ID" value="NZ_AP028947.1"/>
</dbReference>
<proteinExistence type="predicted"/>
<dbReference type="Pfam" id="PF13245">
    <property type="entry name" value="AAA_19"/>
    <property type="match status" value="1"/>
</dbReference>
<reference evidence="3 4" key="1">
    <citation type="submission" date="2023-10" db="EMBL/GenBank/DDBJ databases">
        <title>Complete Genome Sequence of Limnobacter thiooxidans CS-K2T, Isolated from freshwater lake sediments in Bavaria, Germany.</title>
        <authorList>
            <person name="Naruki M."/>
            <person name="Watanabe A."/>
            <person name="Warashina T."/>
            <person name="Morita T."/>
            <person name="Arakawa K."/>
        </authorList>
    </citation>
    <scope>NUCLEOTIDE SEQUENCE [LARGE SCALE GENOMIC DNA]</scope>
    <source>
        <strain evidence="3 4">CS-K2</strain>
    </source>
</reference>
<evidence type="ECO:0000313" key="4">
    <source>
        <dbReference type="Proteomes" id="UP001329151"/>
    </source>
</evidence>
<keyword evidence="3" id="KW-0067">ATP-binding</keyword>
<dbReference type="InterPro" id="IPR027785">
    <property type="entry name" value="UvrD-like_helicase_C"/>
</dbReference>
<keyword evidence="3" id="KW-0547">Nucleotide-binding</keyword>
<protein>
    <submittedName>
        <fullName evidence="3">ATP-binding domain-containing protein</fullName>
    </submittedName>
</protein>
<dbReference type="GO" id="GO:0000725">
    <property type="term" value="P:recombinational repair"/>
    <property type="evidence" value="ECO:0007669"/>
    <property type="project" value="TreeGrafter"/>
</dbReference>
<accession>A0AA86J9E2</accession>
<dbReference type="SUPFAM" id="SSF52540">
    <property type="entry name" value="P-loop containing nucleoside triphosphate hydrolases"/>
    <property type="match status" value="1"/>
</dbReference>
<dbReference type="PANTHER" id="PTHR11070:SF50">
    <property type="entry name" value="SUPERFAMILY I DNA AND RNA HELICASE"/>
    <property type="match status" value="1"/>
</dbReference>
<dbReference type="EMBL" id="AP028947">
    <property type="protein sequence ID" value="BET27605.1"/>
    <property type="molecule type" value="Genomic_DNA"/>
</dbReference>
<dbReference type="AlphaFoldDB" id="A0AA86J9E2"/>
<dbReference type="Proteomes" id="UP001329151">
    <property type="component" value="Chromosome"/>
</dbReference>
<dbReference type="PANTHER" id="PTHR11070">
    <property type="entry name" value="UVRD / RECB / PCRA DNA HELICASE FAMILY MEMBER"/>
    <property type="match status" value="1"/>
</dbReference>
<sequence>MAELIPHPELVGPVPANKREEYKTATWLAEALPPTYKVFHSVHWATQNCDKTFLGEIDFIVLSPLGRLLLIEQKNGGLQEGKQGLTKLYSTKPKSVVVQMNRSLENLLAAFEARSDVRNHEQLDIDMLVYCPDYVVQNKAAAGIPVNRIVDQHNSIVLPNVILDIFKERPPHKEACQDINLISDFLGNRLRIRYDIGFLGQLAKSAYIEQGAGLSEWVSKMHGVPFRLLIDATAGSGKTQLALDELRTAHQNGLSALYVCFNRNLAVDMKTATGLASACTTFHEMARVVYESKGFLYQAGTTAFQASVDYFLDHAHELAGSFDVLVIDEAQDFEAAWLQALFKLCTPEGRLIALMDSNQRLYEREPCDFEGWIRIDHPVSNRCPRVVTDIINQLELVEEPIGSRSAVEGLDTLLETYTAGDATSLASATSAVVAHLLKEGHTADEIVVLTLRGAESSALLKLDELAQHRVKKIVGRTAEGDFIFSDGDLVVDTVFRFKGRSANCVVLSEIDFHELNENTKRRLFVGMTRARLRLALVCTTEAAEVLSQKINE</sequence>
<gene>
    <name evidence="3" type="ORF">RGQ30_31060</name>
</gene>
<dbReference type="Pfam" id="PF13538">
    <property type="entry name" value="UvrD_C_2"/>
    <property type="match status" value="1"/>
</dbReference>
<dbReference type="GO" id="GO:0043138">
    <property type="term" value="F:3'-5' DNA helicase activity"/>
    <property type="evidence" value="ECO:0007669"/>
    <property type="project" value="TreeGrafter"/>
</dbReference>
<dbReference type="GO" id="GO:0005524">
    <property type="term" value="F:ATP binding"/>
    <property type="evidence" value="ECO:0007669"/>
    <property type="project" value="UniProtKB-KW"/>
</dbReference>
<dbReference type="GO" id="GO:0003677">
    <property type="term" value="F:DNA binding"/>
    <property type="evidence" value="ECO:0007669"/>
    <property type="project" value="InterPro"/>
</dbReference>
<dbReference type="InterPro" id="IPR011528">
    <property type="entry name" value="NERD"/>
</dbReference>
<feature type="domain" description="UvrD-like helicase C-terminal" evidence="2">
    <location>
        <begin position="489"/>
        <end position="537"/>
    </location>
</feature>
<dbReference type="InterPro" id="IPR000212">
    <property type="entry name" value="DNA_helicase_UvrD/REP"/>
</dbReference>
<evidence type="ECO:0000259" key="2">
    <source>
        <dbReference type="Pfam" id="PF13538"/>
    </source>
</evidence>
<dbReference type="KEGG" id="lto:RGQ30_31060"/>
<keyword evidence="4" id="KW-1185">Reference proteome</keyword>
<dbReference type="InterPro" id="IPR027417">
    <property type="entry name" value="P-loop_NTPase"/>
</dbReference>
<feature type="domain" description="NERD" evidence="1">
    <location>
        <begin position="18"/>
        <end position="111"/>
    </location>
</feature>
<dbReference type="Pfam" id="PF08378">
    <property type="entry name" value="NERD"/>
    <property type="match status" value="1"/>
</dbReference>
<organism evidence="3 4">
    <name type="scientific">Limnobacter thiooxidans</name>
    <dbReference type="NCBI Taxonomy" id="131080"/>
    <lineage>
        <taxon>Bacteria</taxon>
        <taxon>Pseudomonadati</taxon>
        <taxon>Pseudomonadota</taxon>
        <taxon>Betaproteobacteria</taxon>
        <taxon>Burkholderiales</taxon>
        <taxon>Burkholderiaceae</taxon>
        <taxon>Limnobacter</taxon>
    </lineage>
</organism>